<proteinExistence type="predicted"/>
<feature type="transmembrane region" description="Helical" evidence="5">
    <location>
        <begin position="353"/>
        <end position="377"/>
    </location>
</feature>
<dbReference type="GO" id="GO:0016020">
    <property type="term" value="C:membrane"/>
    <property type="evidence" value="ECO:0007669"/>
    <property type="project" value="UniProtKB-SubCell"/>
</dbReference>
<evidence type="ECO:0000256" key="3">
    <source>
        <dbReference type="ARBA" id="ARBA00022989"/>
    </source>
</evidence>
<evidence type="ECO:0000256" key="1">
    <source>
        <dbReference type="ARBA" id="ARBA00004141"/>
    </source>
</evidence>
<dbReference type="Pfam" id="PF00999">
    <property type="entry name" value="Na_H_Exchanger"/>
    <property type="match status" value="1"/>
</dbReference>
<evidence type="ECO:0000313" key="8">
    <source>
        <dbReference type="Proteomes" id="UP000512167"/>
    </source>
</evidence>
<dbReference type="PANTHER" id="PTHR43021">
    <property type="entry name" value="NA(+)/H(+) ANTIPORTER-RELATED"/>
    <property type="match status" value="1"/>
</dbReference>
<feature type="transmembrane region" description="Helical" evidence="5">
    <location>
        <begin position="75"/>
        <end position="94"/>
    </location>
</feature>
<feature type="transmembrane region" description="Helical" evidence="5">
    <location>
        <begin position="106"/>
        <end position="128"/>
    </location>
</feature>
<evidence type="ECO:0000313" key="7">
    <source>
        <dbReference type="EMBL" id="QLY40824.1"/>
    </source>
</evidence>
<accession>A0A7L6N8E7</accession>
<reference evidence="7 8" key="1">
    <citation type="submission" date="2020-04" db="EMBL/GenBank/DDBJ databases">
        <authorList>
            <person name="Zheng R.K."/>
            <person name="Sun C.M."/>
        </authorList>
    </citation>
    <scope>NUCLEOTIDE SEQUENCE [LARGE SCALE GENOMIC DNA]</scope>
    <source>
        <strain evidence="8">zrk29</strain>
    </source>
</reference>
<dbReference type="InterPro" id="IPR038770">
    <property type="entry name" value="Na+/solute_symporter_sf"/>
</dbReference>
<dbReference type="GO" id="GO:0015297">
    <property type="term" value="F:antiporter activity"/>
    <property type="evidence" value="ECO:0007669"/>
    <property type="project" value="InterPro"/>
</dbReference>
<evidence type="ECO:0000256" key="5">
    <source>
        <dbReference type="SAM" id="Phobius"/>
    </source>
</evidence>
<feature type="transmembrane region" description="Helical" evidence="5">
    <location>
        <begin position="44"/>
        <end position="63"/>
    </location>
</feature>
<name>A0A7L6N8E7_9MOLU</name>
<evidence type="ECO:0000256" key="2">
    <source>
        <dbReference type="ARBA" id="ARBA00022692"/>
    </source>
</evidence>
<keyword evidence="8" id="KW-1185">Reference proteome</keyword>
<organism evidence="7 8">
    <name type="scientific">Hujiaoplasma nucleasis</name>
    <dbReference type="NCBI Taxonomy" id="2725268"/>
    <lineage>
        <taxon>Bacteria</taxon>
        <taxon>Bacillati</taxon>
        <taxon>Mycoplasmatota</taxon>
        <taxon>Mollicutes</taxon>
        <taxon>Candidatus Izemoplasmatales</taxon>
        <taxon>Hujiaoplasmataceae</taxon>
        <taxon>Hujiaoplasma</taxon>
    </lineage>
</organism>
<dbReference type="Gene3D" id="1.20.1530.20">
    <property type="match status" value="1"/>
</dbReference>
<dbReference type="InterPro" id="IPR006153">
    <property type="entry name" value="Cation/H_exchanger_TM"/>
</dbReference>
<feature type="transmembrane region" description="Helical" evidence="5">
    <location>
        <begin position="164"/>
        <end position="188"/>
    </location>
</feature>
<comment type="subcellular location">
    <subcellularLocation>
        <location evidence="1">Membrane</location>
        <topology evidence="1">Multi-pass membrane protein</topology>
    </subcellularLocation>
</comment>
<evidence type="ECO:0000259" key="6">
    <source>
        <dbReference type="Pfam" id="PF00999"/>
    </source>
</evidence>
<feature type="transmembrane region" description="Helical" evidence="5">
    <location>
        <begin position="383"/>
        <end position="406"/>
    </location>
</feature>
<dbReference type="GO" id="GO:1902600">
    <property type="term" value="P:proton transmembrane transport"/>
    <property type="evidence" value="ECO:0007669"/>
    <property type="project" value="InterPro"/>
</dbReference>
<keyword evidence="4 5" id="KW-0472">Membrane</keyword>
<feature type="transmembrane region" description="Helical" evidence="5">
    <location>
        <begin position="241"/>
        <end position="260"/>
    </location>
</feature>
<keyword evidence="2 5" id="KW-0812">Transmembrane</keyword>
<dbReference type="Proteomes" id="UP000512167">
    <property type="component" value="Chromosome"/>
</dbReference>
<dbReference type="PANTHER" id="PTHR43021:SF2">
    <property type="entry name" value="CATION_H+ EXCHANGER DOMAIN-CONTAINING PROTEIN"/>
    <property type="match status" value="1"/>
</dbReference>
<feature type="transmembrane region" description="Helical" evidence="5">
    <location>
        <begin position="20"/>
        <end position="37"/>
    </location>
</feature>
<feature type="transmembrane region" description="Helical" evidence="5">
    <location>
        <begin position="208"/>
        <end position="229"/>
    </location>
</feature>
<feature type="transmembrane region" description="Helical" evidence="5">
    <location>
        <begin position="134"/>
        <end position="152"/>
    </location>
</feature>
<evidence type="ECO:0000256" key="4">
    <source>
        <dbReference type="ARBA" id="ARBA00023136"/>
    </source>
</evidence>
<feature type="transmembrane region" description="Helical" evidence="5">
    <location>
        <begin position="298"/>
        <end position="327"/>
    </location>
</feature>
<dbReference type="AlphaFoldDB" id="A0A7L6N8E7"/>
<feature type="domain" description="Cation/H+ exchanger transmembrane" evidence="6">
    <location>
        <begin position="31"/>
        <end position="396"/>
    </location>
</feature>
<gene>
    <name evidence="7" type="ORF">HF295_08130</name>
</gene>
<dbReference type="RefSeq" id="WP_312031673.1">
    <property type="nucleotide sequence ID" value="NZ_CP051151.1"/>
</dbReference>
<protein>
    <recommendedName>
        <fullName evidence="6">Cation/H+ exchanger transmembrane domain-containing protein</fullName>
    </recommendedName>
</protein>
<keyword evidence="3 5" id="KW-1133">Transmembrane helix</keyword>
<sequence length="439" mass="47028">MNRREVLKMYLLSVASSGDAPKLIVYVGLIILLGLLFGRLAEMVKVPAITGYLVAGLFLGPILKIVDMESIRSLSFISDIALGFIAFQVGNELWMGKLKKSGMKIIIITIVQAVLTSLFVILLAMLFIDLSVALILGAIAAATAPAPIMMIVKKYRTKGELTNTVLPVVGLDDAVGVILFGILLSIGMTMMNTNAASLSFIEMMTEPLIELGISVALGLSIGLISGLAIKTISPDKERQEKNLIVVTVTVLITTGASLYLGASPILTPMIAGAIVTNMINKDCYVLEERTIRFFVPPIMIAFFTIAGASLQFDVILAAGAVGIMYIIGRTIGKIFGSYLGTAMVKASPNVRKYLGTALLPQSGVAIGLSIAAFNAIAPIRMDFALTIQNVVLAAVLVFELIGPVLVKIAFEKAGESQEYNERLIEEKEERIKLKKVTQS</sequence>
<dbReference type="KEGG" id="tbk:HF295_08130"/>
<dbReference type="EMBL" id="CP051151">
    <property type="protein sequence ID" value="QLY40824.1"/>
    <property type="molecule type" value="Genomic_DNA"/>
</dbReference>